<dbReference type="InterPro" id="IPR011010">
    <property type="entry name" value="DNA_brk_join_enz"/>
</dbReference>
<gene>
    <name evidence="8" type="ORF">FDY95_23240</name>
</gene>
<dbReference type="InterPro" id="IPR044068">
    <property type="entry name" value="CB"/>
</dbReference>
<dbReference type="InterPro" id="IPR013762">
    <property type="entry name" value="Integrase-like_cat_sf"/>
</dbReference>
<dbReference type="OrthoDB" id="9815875at2"/>
<dbReference type="Pfam" id="PF00589">
    <property type="entry name" value="Phage_integrase"/>
    <property type="match status" value="1"/>
</dbReference>
<organism evidence="8 9">
    <name type="scientific">Hymenobacter jeollabukensis</name>
    <dbReference type="NCBI Taxonomy" id="2025313"/>
    <lineage>
        <taxon>Bacteria</taxon>
        <taxon>Pseudomonadati</taxon>
        <taxon>Bacteroidota</taxon>
        <taxon>Cytophagia</taxon>
        <taxon>Cytophagales</taxon>
        <taxon>Hymenobacteraceae</taxon>
        <taxon>Hymenobacter</taxon>
    </lineage>
</organism>
<evidence type="ECO:0000256" key="5">
    <source>
        <dbReference type="PROSITE-ProRule" id="PRU01248"/>
    </source>
</evidence>
<name>A0A5R8WJA7_9BACT</name>
<dbReference type="GO" id="GO:0003677">
    <property type="term" value="F:DNA binding"/>
    <property type="evidence" value="ECO:0007669"/>
    <property type="project" value="UniProtKB-UniRule"/>
</dbReference>
<sequence length="339" mass="36985">MADLLPSTAVAPLLPASYQGLDETTASYAHAGLHGAANTQRAYQSDLKQVITWLGTKHPGTPLLPMTPAVLADYAASLAESGKKLSTIHRRVAAINKAHELAGLLPPKDAMLAVVLKGINRKVGKTQRQAKAFTVARLKKTVASIDTSTLQGLRDRALLLIGFSGAFRRSELVALDLEHFELRDGALVVTLPRSKTNQEGNREEKALFYSPSPLTCPIRAFEAWRDKLNRTTGPVFVRLVGASKHSQPKLSERRLAGAAVNKLVQRYLDDTVNSRKPGDRSNRITAHSLRASFVTEAVRTGQNTKSIMNQTKHKSTAMVERYQRNNDVIADNAAQNIGL</sequence>
<dbReference type="AlphaFoldDB" id="A0A5R8WJA7"/>
<reference evidence="8 9" key="1">
    <citation type="submission" date="2019-05" db="EMBL/GenBank/DDBJ databases">
        <title>Hymenobacter edaphi sp. nov., isolated from abandoned arsenic-contaminated farmland soil.</title>
        <authorList>
            <person name="Nie L."/>
        </authorList>
    </citation>
    <scope>NUCLEOTIDE SEQUENCE [LARGE SCALE GENOMIC DNA]</scope>
    <source>
        <strain evidence="8 9">1-3-3-8</strain>
    </source>
</reference>
<evidence type="ECO:0000313" key="8">
    <source>
        <dbReference type="EMBL" id="TLM88751.1"/>
    </source>
</evidence>
<dbReference type="PROSITE" id="PS51898">
    <property type="entry name" value="TYR_RECOMBINASE"/>
    <property type="match status" value="1"/>
</dbReference>
<dbReference type="Gene3D" id="1.10.443.10">
    <property type="entry name" value="Intergrase catalytic core"/>
    <property type="match status" value="1"/>
</dbReference>
<dbReference type="SUPFAM" id="SSF47823">
    <property type="entry name" value="lambda integrase-like, N-terminal domain"/>
    <property type="match status" value="1"/>
</dbReference>
<dbReference type="GO" id="GO:0006310">
    <property type="term" value="P:DNA recombination"/>
    <property type="evidence" value="ECO:0007669"/>
    <property type="project" value="UniProtKB-KW"/>
</dbReference>
<evidence type="ECO:0008006" key="10">
    <source>
        <dbReference type="Google" id="ProtNLM"/>
    </source>
</evidence>
<dbReference type="PANTHER" id="PTHR30349">
    <property type="entry name" value="PHAGE INTEGRASE-RELATED"/>
    <property type="match status" value="1"/>
</dbReference>
<evidence type="ECO:0000256" key="1">
    <source>
        <dbReference type="ARBA" id="ARBA00022829"/>
    </source>
</evidence>
<dbReference type="Proteomes" id="UP000305517">
    <property type="component" value="Unassembled WGS sequence"/>
</dbReference>
<dbReference type="PROSITE" id="PS51900">
    <property type="entry name" value="CB"/>
    <property type="match status" value="1"/>
</dbReference>
<protein>
    <recommendedName>
        <fullName evidence="10">Integrase</fullName>
    </recommendedName>
</protein>
<evidence type="ECO:0000256" key="3">
    <source>
        <dbReference type="ARBA" id="ARBA00023125"/>
    </source>
</evidence>
<dbReference type="SUPFAM" id="SSF56349">
    <property type="entry name" value="DNA breaking-rejoining enzymes"/>
    <property type="match status" value="1"/>
</dbReference>
<dbReference type="GO" id="GO:0015074">
    <property type="term" value="P:DNA integration"/>
    <property type="evidence" value="ECO:0007669"/>
    <property type="project" value="UniProtKB-KW"/>
</dbReference>
<keyword evidence="4" id="KW-0233">DNA recombination</keyword>
<accession>A0A5R8WJA7</accession>
<keyword evidence="1" id="KW-0159">Chromosome partition</keyword>
<dbReference type="CDD" id="cd00799">
    <property type="entry name" value="INT_Cre_C"/>
    <property type="match status" value="1"/>
</dbReference>
<dbReference type="PANTHER" id="PTHR30349:SF81">
    <property type="entry name" value="TYROSINE RECOMBINASE XERC"/>
    <property type="match status" value="1"/>
</dbReference>
<dbReference type="Gene3D" id="1.10.150.130">
    <property type="match status" value="1"/>
</dbReference>
<dbReference type="GO" id="GO:0007059">
    <property type="term" value="P:chromosome segregation"/>
    <property type="evidence" value="ECO:0007669"/>
    <property type="project" value="UniProtKB-KW"/>
</dbReference>
<keyword evidence="3 5" id="KW-0238">DNA-binding</keyword>
<dbReference type="InterPro" id="IPR010998">
    <property type="entry name" value="Integrase_recombinase_N"/>
</dbReference>
<evidence type="ECO:0000256" key="2">
    <source>
        <dbReference type="ARBA" id="ARBA00022908"/>
    </source>
</evidence>
<feature type="domain" description="Core-binding (CB)" evidence="7">
    <location>
        <begin position="19"/>
        <end position="103"/>
    </location>
</feature>
<evidence type="ECO:0000259" key="6">
    <source>
        <dbReference type="PROSITE" id="PS51898"/>
    </source>
</evidence>
<dbReference type="EMBL" id="VAJM01000016">
    <property type="protein sequence ID" value="TLM88751.1"/>
    <property type="molecule type" value="Genomic_DNA"/>
</dbReference>
<dbReference type="InterPro" id="IPR004107">
    <property type="entry name" value="Integrase_SAM-like_N"/>
</dbReference>
<dbReference type="Pfam" id="PF02899">
    <property type="entry name" value="Phage_int_SAM_1"/>
    <property type="match status" value="1"/>
</dbReference>
<keyword evidence="9" id="KW-1185">Reference proteome</keyword>
<evidence type="ECO:0000313" key="9">
    <source>
        <dbReference type="Proteomes" id="UP000305517"/>
    </source>
</evidence>
<evidence type="ECO:0000256" key="4">
    <source>
        <dbReference type="ARBA" id="ARBA00023172"/>
    </source>
</evidence>
<proteinExistence type="predicted"/>
<comment type="caution">
    <text evidence="8">The sequence shown here is derived from an EMBL/GenBank/DDBJ whole genome shotgun (WGS) entry which is preliminary data.</text>
</comment>
<keyword evidence="2" id="KW-0229">DNA integration</keyword>
<feature type="domain" description="Tyr recombinase" evidence="6">
    <location>
        <begin position="128"/>
        <end position="335"/>
    </location>
</feature>
<dbReference type="InterPro" id="IPR002104">
    <property type="entry name" value="Integrase_catalytic"/>
</dbReference>
<dbReference type="RefSeq" id="WP_138081625.1">
    <property type="nucleotide sequence ID" value="NZ_VAJM01000016.1"/>
</dbReference>
<evidence type="ECO:0000259" key="7">
    <source>
        <dbReference type="PROSITE" id="PS51900"/>
    </source>
</evidence>
<dbReference type="InterPro" id="IPR050090">
    <property type="entry name" value="Tyrosine_recombinase_XerCD"/>
</dbReference>